<accession>A0ABQ9M403</accession>
<keyword evidence="10" id="KW-0732">Signal</keyword>
<evidence type="ECO:0000256" key="13">
    <source>
        <dbReference type="ARBA" id="ARBA00022777"/>
    </source>
</evidence>
<comment type="caution">
    <text evidence="22">The sequence shown here is derived from an EMBL/GenBank/DDBJ whole genome shotgun (WGS) entry which is preliminary data.</text>
</comment>
<dbReference type="EC" id="2.7.11.1" evidence="5"/>
<keyword evidence="13" id="KW-0418">Kinase</keyword>
<dbReference type="Gene3D" id="1.10.510.10">
    <property type="entry name" value="Transferase(Phosphotransferase) domain 1"/>
    <property type="match status" value="1"/>
</dbReference>
<comment type="similarity">
    <text evidence="4">In the C-terminal section; belongs to the protein kinase superfamily. Ser/Thr protein kinase family.</text>
</comment>
<evidence type="ECO:0000256" key="10">
    <source>
        <dbReference type="ARBA" id="ARBA00022729"/>
    </source>
</evidence>
<dbReference type="InterPro" id="IPR000719">
    <property type="entry name" value="Prot_kinase_dom"/>
</dbReference>
<comment type="similarity">
    <text evidence="3">In the N-terminal section; belongs to the leguminous lectin family.</text>
</comment>
<keyword evidence="14 19" id="KW-0067">ATP-binding</keyword>
<evidence type="ECO:0000256" key="20">
    <source>
        <dbReference type="SAM" id="Phobius"/>
    </source>
</evidence>
<dbReference type="SUPFAM" id="SSF49899">
    <property type="entry name" value="Concanavalin A-like lectins/glucanases"/>
    <property type="match status" value="1"/>
</dbReference>
<name>A0ABQ9M403_HEVBR</name>
<dbReference type="InterPro" id="IPR013320">
    <property type="entry name" value="ConA-like_dom_sf"/>
</dbReference>
<dbReference type="CDD" id="cd06899">
    <property type="entry name" value="lectin_legume_LecRK_Arcelin_ConA"/>
    <property type="match status" value="1"/>
</dbReference>
<evidence type="ECO:0000256" key="16">
    <source>
        <dbReference type="ARBA" id="ARBA00023136"/>
    </source>
</evidence>
<keyword evidence="18" id="KW-0325">Glycoprotein</keyword>
<keyword evidence="8" id="KW-0808">Transferase</keyword>
<keyword evidence="7" id="KW-0723">Serine/threonine-protein kinase</keyword>
<evidence type="ECO:0000256" key="18">
    <source>
        <dbReference type="ARBA" id="ARBA00023180"/>
    </source>
</evidence>
<comment type="similarity">
    <text evidence="2">Belongs to the leguminous lectin family.</text>
</comment>
<evidence type="ECO:0000256" key="2">
    <source>
        <dbReference type="ARBA" id="ARBA00007606"/>
    </source>
</evidence>
<keyword evidence="12 19" id="KW-0547">Nucleotide-binding</keyword>
<organism evidence="22 23">
    <name type="scientific">Hevea brasiliensis</name>
    <name type="common">Para rubber tree</name>
    <name type="synonym">Siphonia brasiliensis</name>
    <dbReference type="NCBI Taxonomy" id="3981"/>
    <lineage>
        <taxon>Eukaryota</taxon>
        <taxon>Viridiplantae</taxon>
        <taxon>Streptophyta</taxon>
        <taxon>Embryophyta</taxon>
        <taxon>Tracheophyta</taxon>
        <taxon>Spermatophyta</taxon>
        <taxon>Magnoliopsida</taxon>
        <taxon>eudicotyledons</taxon>
        <taxon>Gunneridae</taxon>
        <taxon>Pentapetalae</taxon>
        <taxon>rosids</taxon>
        <taxon>fabids</taxon>
        <taxon>Malpighiales</taxon>
        <taxon>Euphorbiaceae</taxon>
        <taxon>Crotonoideae</taxon>
        <taxon>Micrandreae</taxon>
        <taxon>Hevea</taxon>
    </lineage>
</organism>
<evidence type="ECO:0000256" key="12">
    <source>
        <dbReference type="ARBA" id="ARBA00022741"/>
    </source>
</evidence>
<keyword evidence="11" id="KW-0430">Lectin</keyword>
<dbReference type="PROSITE" id="PS00308">
    <property type="entry name" value="LECTIN_LEGUME_ALPHA"/>
    <property type="match status" value="1"/>
</dbReference>
<dbReference type="InterPro" id="IPR001220">
    <property type="entry name" value="Legume_lectin_dom"/>
</dbReference>
<dbReference type="Gene3D" id="2.60.120.200">
    <property type="match status" value="1"/>
</dbReference>
<dbReference type="CDD" id="cd14066">
    <property type="entry name" value="STKc_IRAK"/>
    <property type="match status" value="1"/>
</dbReference>
<dbReference type="Pfam" id="PF00139">
    <property type="entry name" value="Lectin_legB"/>
    <property type="match status" value="1"/>
</dbReference>
<protein>
    <recommendedName>
        <fullName evidence="5">non-specific serine/threonine protein kinase</fullName>
        <ecNumber evidence="5">2.7.11.1</ecNumber>
    </recommendedName>
</protein>
<evidence type="ECO:0000256" key="1">
    <source>
        <dbReference type="ARBA" id="ARBA00004251"/>
    </source>
</evidence>
<dbReference type="SUPFAM" id="SSF56112">
    <property type="entry name" value="Protein kinase-like (PK-like)"/>
    <property type="match status" value="1"/>
</dbReference>
<dbReference type="InterPro" id="IPR019825">
    <property type="entry name" value="Lectin_legB_Mn/Ca_BS"/>
</dbReference>
<evidence type="ECO:0000256" key="3">
    <source>
        <dbReference type="ARBA" id="ARBA00008536"/>
    </source>
</evidence>
<evidence type="ECO:0000256" key="11">
    <source>
        <dbReference type="ARBA" id="ARBA00022734"/>
    </source>
</evidence>
<evidence type="ECO:0000256" key="14">
    <source>
        <dbReference type="ARBA" id="ARBA00022840"/>
    </source>
</evidence>
<keyword evidence="23" id="KW-1185">Reference proteome</keyword>
<keyword evidence="15 20" id="KW-1133">Transmembrane helix</keyword>
<dbReference type="PROSITE" id="PS00107">
    <property type="entry name" value="PROTEIN_KINASE_ATP"/>
    <property type="match status" value="1"/>
</dbReference>
<evidence type="ECO:0000256" key="6">
    <source>
        <dbReference type="ARBA" id="ARBA00022475"/>
    </source>
</evidence>
<reference evidence="22 23" key="1">
    <citation type="journal article" date="2023" name="Plant Biotechnol. J.">
        <title>Chromosome-level wild Hevea brasiliensis genome provides new tools for genomic-assisted breeding and valuable loci to elevate rubber yield.</title>
        <authorList>
            <person name="Cheng H."/>
            <person name="Song X."/>
            <person name="Hu Y."/>
            <person name="Wu T."/>
            <person name="Yang Q."/>
            <person name="An Z."/>
            <person name="Feng S."/>
            <person name="Deng Z."/>
            <person name="Wu W."/>
            <person name="Zeng X."/>
            <person name="Tu M."/>
            <person name="Wang X."/>
            <person name="Huang H."/>
        </authorList>
    </citation>
    <scope>NUCLEOTIDE SEQUENCE [LARGE SCALE GENOMIC DNA]</scope>
    <source>
        <strain evidence="22">MT/VB/25A 57/8</strain>
    </source>
</reference>
<dbReference type="Pfam" id="PF00069">
    <property type="entry name" value="Pkinase"/>
    <property type="match status" value="1"/>
</dbReference>
<keyword evidence="16 20" id="KW-0472">Membrane</keyword>
<evidence type="ECO:0000259" key="21">
    <source>
        <dbReference type="PROSITE" id="PS50011"/>
    </source>
</evidence>
<evidence type="ECO:0000256" key="17">
    <source>
        <dbReference type="ARBA" id="ARBA00023170"/>
    </source>
</evidence>
<dbReference type="Proteomes" id="UP001174677">
    <property type="component" value="Chromosome 8"/>
</dbReference>
<keyword evidence="6" id="KW-1003">Cell membrane</keyword>
<comment type="subcellular location">
    <subcellularLocation>
        <location evidence="1">Cell membrane</location>
        <topology evidence="1">Single-pass type I membrane protein</topology>
    </subcellularLocation>
</comment>
<evidence type="ECO:0000256" key="5">
    <source>
        <dbReference type="ARBA" id="ARBA00012513"/>
    </source>
</evidence>
<dbReference type="InterPro" id="IPR017441">
    <property type="entry name" value="Protein_kinase_ATP_BS"/>
</dbReference>
<dbReference type="PROSITE" id="PS00307">
    <property type="entry name" value="LECTIN_LEGUME_BETA"/>
    <property type="match status" value="1"/>
</dbReference>
<evidence type="ECO:0000313" key="22">
    <source>
        <dbReference type="EMBL" id="KAJ9175006.1"/>
    </source>
</evidence>
<feature type="transmembrane region" description="Helical" evidence="20">
    <location>
        <begin position="303"/>
        <end position="326"/>
    </location>
</feature>
<dbReference type="InterPro" id="IPR000985">
    <property type="entry name" value="Lectin_LegA_CS"/>
</dbReference>
<dbReference type="PROSITE" id="PS00108">
    <property type="entry name" value="PROTEIN_KINASE_ST"/>
    <property type="match status" value="1"/>
</dbReference>
<proteinExistence type="inferred from homology"/>
<evidence type="ECO:0000256" key="19">
    <source>
        <dbReference type="PROSITE-ProRule" id="PRU10141"/>
    </source>
</evidence>
<dbReference type="InterPro" id="IPR050528">
    <property type="entry name" value="L-type_Lectin-RKs"/>
</dbReference>
<keyword evidence="9 20" id="KW-0812">Transmembrane</keyword>
<keyword evidence="17" id="KW-0675">Receptor</keyword>
<evidence type="ECO:0000256" key="9">
    <source>
        <dbReference type="ARBA" id="ARBA00022692"/>
    </source>
</evidence>
<dbReference type="InterPro" id="IPR011009">
    <property type="entry name" value="Kinase-like_dom_sf"/>
</dbReference>
<gene>
    <name evidence="22" type="ORF">P3X46_013593</name>
</gene>
<dbReference type="PANTHER" id="PTHR27007">
    <property type="match status" value="1"/>
</dbReference>
<dbReference type="SMART" id="SM00220">
    <property type="entry name" value="S_TKc"/>
    <property type="match status" value="1"/>
</dbReference>
<evidence type="ECO:0000256" key="7">
    <source>
        <dbReference type="ARBA" id="ARBA00022527"/>
    </source>
</evidence>
<evidence type="ECO:0000313" key="23">
    <source>
        <dbReference type="Proteomes" id="UP001174677"/>
    </source>
</evidence>
<evidence type="ECO:0000256" key="4">
    <source>
        <dbReference type="ARBA" id="ARBA00010217"/>
    </source>
</evidence>
<evidence type="ECO:0000256" key="15">
    <source>
        <dbReference type="ARBA" id="ARBA00022989"/>
    </source>
</evidence>
<evidence type="ECO:0000256" key="8">
    <source>
        <dbReference type="ARBA" id="ARBA00022679"/>
    </source>
</evidence>
<feature type="binding site" evidence="19">
    <location>
        <position position="389"/>
    </location>
    <ligand>
        <name>ATP</name>
        <dbReference type="ChEBI" id="CHEBI:30616"/>
    </ligand>
</feature>
<dbReference type="InterPro" id="IPR008271">
    <property type="entry name" value="Ser/Thr_kinase_AS"/>
</dbReference>
<sequence>MEIPNYKNLRFIFRRHLFFSSTIVMLLLATTPFTHQTSMENTSFSFNQFTPDNKLDMKLEGDAYISSSIIELTKDMEVLSSNLSVGRVTYGRPMHLWDKASGNLADFATHFSFVIYSHNSDKKGSGFTFFLAPNGSQLQPLSGGPHLGLLSRQNSSTVPSFVAVEFDTRHSSKWDPEGVKEHIGIDLNSMASVKIKEWSWNGGRFDASIYYNSSSKNLSVSVTNGYIGSASMYSCGLYFLIDLKDYLPEWVTFGFSASTSRSHFEKHKIYSWGFTSSLKLPENFTSPQLLLTKISRERKGKSWWLWPVLGFSGTLVFVLVFVWFCCWMKGRMRNSDDEFGKENGPRHFAYEELIAATNKFSTEKLLGKGGSGKVYEGFLRNRSAKVAVKWITSKSQQGLKEYESEVKAISQLRHRNLVKLKGWCRKKQELLLVYEFVPNKSLDFHLANKTGFLTWEKRYRIALGLASVLYYLQEECEQYVLHRDIKSSNVLLDSNFNAKLGDFGLARFVEHGEGSHTTVLIGTPGYIAPEYAESCKPTKKSEIYSFGIVALEIASGKLAFQQVDGNGSNGKMKLVQWAWKHYGSGNISAVADPELEQNYAEEEMKCLIIVGLACANPNYADRPSVGEAIDMLKAKVPLPKLPSEMPIPSNVAHLQANLLAFSISSSIVANGETKFSSTNSDTCSSYYTTASPNTA</sequence>
<dbReference type="EMBL" id="JARPOI010000008">
    <property type="protein sequence ID" value="KAJ9175006.1"/>
    <property type="molecule type" value="Genomic_DNA"/>
</dbReference>
<feature type="domain" description="Protein kinase" evidence="21">
    <location>
        <begin position="360"/>
        <end position="641"/>
    </location>
</feature>
<dbReference type="Gene3D" id="3.30.200.20">
    <property type="entry name" value="Phosphorylase Kinase, domain 1"/>
    <property type="match status" value="1"/>
</dbReference>
<dbReference type="PROSITE" id="PS50011">
    <property type="entry name" value="PROTEIN_KINASE_DOM"/>
    <property type="match status" value="1"/>
</dbReference>